<evidence type="ECO:0000313" key="3">
    <source>
        <dbReference type="Ensembl" id="ENSPREP00000006905.1"/>
    </source>
</evidence>
<feature type="domain" description="Sleeping Beauty transposase HTH" evidence="2">
    <location>
        <begin position="7"/>
        <end position="44"/>
    </location>
</feature>
<name>A0A3P9NBG5_POERE</name>
<reference evidence="3" key="2">
    <citation type="submission" date="2025-08" db="UniProtKB">
        <authorList>
            <consortium name="Ensembl"/>
        </authorList>
    </citation>
    <scope>IDENTIFICATION</scope>
    <source>
        <strain evidence="3">Guanapo</strain>
    </source>
</reference>
<evidence type="ECO:0000256" key="1">
    <source>
        <dbReference type="SAM" id="MobiDB-lite"/>
    </source>
</evidence>
<evidence type="ECO:0000313" key="4">
    <source>
        <dbReference type="Proteomes" id="UP000242638"/>
    </source>
</evidence>
<accession>A0A3P9NBG5</accession>
<dbReference type="InterPro" id="IPR036388">
    <property type="entry name" value="WH-like_DNA-bd_sf"/>
</dbReference>
<keyword evidence="4" id="KW-1185">Reference proteome</keyword>
<dbReference type="STRING" id="8081.ENSPREP00000006905"/>
<dbReference type="InterPro" id="IPR057667">
    <property type="entry name" value="HTH_SB"/>
</dbReference>
<dbReference type="OMA" id="CFRDEYI"/>
<evidence type="ECO:0000259" key="2">
    <source>
        <dbReference type="Pfam" id="PF25787"/>
    </source>
</evidence>
<reference evidence="4" key="1">
    <citation type="submission" date="2013-11" db="EMBL/GenBank/DDBJ databases">
        <title>The genomic landscape of the Guanapo guppy.</title>
        <authorList>
            <person name="Kuenstner A."/>
            <person name="Dreyer C."/>
        </authorList>
    </citation>
    <scope>NUCLEOTIDE SEQUENCE</scope>
    <source>
        <strain evidence="4">Guanapo</strain>
    </source>
</reference>
<feature type="compositionally biased region" description="Basic and acidic residues" evidence="1">
    <location>
        <begin position="107"/>
        <end position="132"/>
    </location>
</feature>
<protein>
    <recommendedName>
        <fullName evidence="2">Sleeping Beauty transposase HTH domain-containing protein</fullName>
    </recommendedName>
</protein>
<dbReference type="Gene3D" id="1.10.10.10">
    <property type="entry name" value="Winged helix-like DNA-binding domain superfamily/Winged helix DNA-binding domain"/>
    <property type="match status" value="1"/>
</dbReference>
<dbReference type="Proteomes" id="UP000242638">
    <property type="component" value="Unassembled WGS sequence"/>
</dbReference>
<dbReference type="Ensembl" id="ENSPRET00000006995.1">
    <property type="protein sequence ID" value="ENSPREP00000006905.1"/>
    <property type="gene ID" value="ENSPREG00000004766.1"/>
</dbReference>
<dbReference type="Pfam" id="PF25787">
    <property type="entry name" value="HTH_SB"/>
    <property type="match status" value="1"/>
</dbReference>
<proteinExistence type="predicted"/>
<sequence length="143" mass="16872">MIGKEFMELHKSGSSLGRISRCLKELHSSVQTIIRKYRHDGNVQLSYCSGRRQVFCFRDEYIFWSHMCKFTQSKSQRSLRMLDVVAKMQSSSTVKRLSVRRKPLLQKKQDKDLHPKRHMDGAKYRTNLEKTFRKPAGNGSKYR</sequence>
<feature type="region of interest" description="Disordered" evidence="1">
    <location>
        <begin position="101"/>
        <end position="143"/>
    </location>
</feature>
<organism evidence="3 4">
    <name type="scientific">Poecilia reticulata</name>
    <name type="common">Guppy</name>
    <name type="synonym">Acanthophacelus reticulatus</name>
    <dbReference type="NCBI Taxonomy" id="8081"/>
    <lineage>
        <taxon>Eukaryota</taxon>
        <taxon>Metazoa</taxon>
        <taxon>Chordata</taxon>
        <taxon>Craniata</taxon>
        <taxon>Vertebrata</taxon>
        <taxon>Euteleostomi</taxon>
        <taxon>Actinopterygii</taxon>
        <taxon>Neopterygii</taxon>
        <taxon>Teleostei</taxon>
        <taxon>Neoteleostei</taxon>
        <taxon>Acanthomorphata</taxon>
        <taxon>Ovalentaria</taxon>
        <taxon>Atherinomorphae</taxon>
        <taxon>Cyprinodontiformes</taxon>
        <taxon>Poeciliidae</taxon>
        <taxon>Poeciliinae</taxon>
        <taxon>Poecilia</taxon>
    </lineage>
</organism>
<dbReference type="GeneTree" id="ENSGT01140000284331"/>
<reference evidence="3" key="3">
    <citation type="submission" date="2025-09" db="UniProtKB">
        <authorList>
            <consortium name="Ensembl"/>
        </authorList>
    </citation>
    <scope>IDENTIFICATION</scope>
    <source>
        <strain evidence="3">Guanapo</strain>
    </source>
</reference>
<dbReference type="AlphaFoldDB" id="A0A3P9NBG5"/>